<dbReference type="EMBL" id="MU795898">
    <property type="protein sequence ID" value="KAJ3804613.1"/>
    <property type="molecule type" value="Genomic_DNA"/>
</dbReference>
<evidence type="ECO:0000313" key="2">
    <source>
        <dbReference type="Proteomes" id="UP001163835"/>
    </source>
</evidence>
<evidence type="ECO:0000313" key="1">
    <source>
        <dbReference type="EMBL" id="KAJ3804613.1"/>
    </source>
</evidence>
<accession>A0ACC1TIX3</accession>
<reference evidence="1" key="1">
    <citation type="submission" date="2022-09" db="EMBL/GenBank/DDBJ databases">
        <title>A Global Phylogenomic Analysis of the Shiitake Genus Lentinula.</title>
        <authorList>
            <consortium name="DOE Joint Genome Institute"/>
            <person name="Sierra-Patev S."/>
            <person name="Min B."/>
            <person name="Naranjo-Ortiz M."/>
            <person name="Looney B."/>
            <person name="Konkel Z."/>
            <person name="Slot J.C."/>
            <person name="Sakamoto Y."/>
            <person name="Steenwyk J.L."/>
            <person name="Rokas A."/>
            <person name="Carro J."/>
            <person name="Camarero S."/>
            <person name="Ferreira P."/>
            <person name="Molpeceres G."/>
            <person name="Ruiz-Duenas F.J."/>
            <person name="Serrano A."/>
            <person name="Henrissat B."/>
            <person name="Drula E."/>
            <person name="Hughes K.W."/>
            <person name="Mata J.L."/>
            <person name="Ishikawa N.K."/>
            <person name="Vargas-Isla R."/>
            <person name="Ushijima S."/>
            <person name="Smith C.A."/>
            <person name="Ahrendt S."/>
            <person name="Andreopoulos W."/>
            <person name="He G."/>
            <person name="Labutti K."/>
            <person name="Lipzen A."/>
            <person name="Ng V."/>
            <person name="Riley R."/>
            <person name="Sandor L."/>
            <person name="Barry K."/>
            <person name="Martinez A.T."/>
            <person name="Xiao Y."/>
            <person name="Gibbons J.G."/>
            <person name="Terashima K."/>
            <person name="Grigoriev I.V."/>
            <person name="Hibbett D.S."/>
        </authorList>
    </citation>
    <scope>NUCLEOTIDE SEQUENCE</scope>
    <source>
        <strain evidence="1">TMI1499</strain>
    </source>
</reference>
<name>A0ACC1TIX3_9AGAR</name>
<gene>
    <name evidence="1" type="ORF">F5876DRAFT_82877</name>
</gene>
<organism evidence="1 2">
    <name type="scientific">Lentinula aff. lateritia</name>
    <dbReference type="NCBI Taxonomy" id="2804960"/>
    <lineage>
        <taxon>Eukaryota</taxon>
        <taxon>Fungi</taxon>
        <taxon>Dikarya</taxon>
        <taxon>Basidiomycota</taxon>
        <taxon>Agaricomycotina</taxon>
        <taxon>Agaricomycetes</taxon>
        <taxon>Agaricomycetidae</taxon>
        <taxon>Agaricales</taxon>
        <taxon>Marasmiineae</taxon>
        <taxon>Omphalotaceae</taxon>
        <taxon>Lentinula</taxon>
    </lineage>
</organism>
<proteinExistence type="predicted"/>
<dbReference type="Proteomes" id="UP001163835">
    <property type="component" value="Unassembled WGS sequence"/>
</dbReference>
<sequence length="631" mass="67914">MPDPRNIFKNRYKKQTKTYGYGKVAGIEVGTILGSRQECSDRGLHGPTQAGIHGNATYGAYSVVLSGGYEDDEDNGERVWYTGGRKNGGGPQIADQDWKNKNNRSLKISCAPDRYPIRVIRGHTLHSRYAPSRGYRYDGLYRVAKAIQVRGKAGKLLCKFLFVRQKGQPPLPQPIAGSPTTLHSQRPKHYSHSHSSSDDESETAEVKSFTSRRTSSPSSDGTHIQDYRRQDHEPEVIAIADSEKADSVKGSPSNSTFFGVDSNENAQEASENDSEYEPPSSATSRKRKRIPLLRCSSDEDLPLERKRRQRRLVPPSNPVAGTDEDAISLFSDDQNRRIGETIGISIPRTKKLPHPAPQKTSSRRSLPLNTVSLVSTRGGKLDHVLDALHSFSKIGVAPSPSPASLSLPSDAASSVARNDNPLPTANPPPMSVSLSASASVPEATLVSGNYAYQTSASGIITSSIAHSSSQLVSSCTETAWSISPPASSPDDPTASYDPSAPQSSTVSPRAPLASHNLASPSRLRSYENPNPLPLSVSTTSPSEAVASANSATPNLDPITSLPSESMPAPMGPPLSSASSILYPGLQLLEHQPQTNSSKFDWSGLLHALYMIQVEETRMLLTGVEECPSSSL</sequence>
<keyword evidence="2" id="KW-1185">Reference proteome</keyword>
<protein>
    <submittedName>
        <fullName evidence="1">Uncharacterized protein</fullName>
    </submittedName>
</protein>
<comment type="caution">
    <text evidence="1">The sequence shown here is derived from an EMBL/GenBank/DDBJ whole genome shotgun (WGS) entry which is preliminary data.</text>
</comment>